<evidence type="ECO:0000313" key="10">
    <source>
        <dbReference type="Proteomes" id="UP000253318"/>
    </source>
</evidence>
<protein>
    <recommendedName>
        <fullName evidence="11">Sodium:proton antiporter</fullName>
    </recommendedName>
</protein>
<reference evidence="9 10" key="1">
    <citation type="submission" date="2018-04" db="EMBL/GenBank/DDBJ databases">
        <title>Novel actinobacteria from marine sediment.</title>
        <authorList>
            <person name="Ng Z.Y."/>
            <person name="Tan G.Y.A."/>
        </authorList>
    </citation>
    <scope>NUCLEOTIDE SEQUENCE [LARGE SCALE GENOMIC DNA]</scope>
    <source>
        <strain evidence="9 10">TPS81</strain>
    </source>
</reference>
<dbReference type="PANTHER" id="PTHR34702">
    <property type="entry name" value="NA(+)/H(+) ANTIPORTER SUBUNIT F1"/>
    <property type="match status" value="1"/>
</dbReference>
<accession>A0A368TAQ2</accession>
<keyword evidence="4" id="KW-1003">Cell membrane</keyword>
<keyword evidence="3" id="KW-0813">Transport</keyword>
<keyword evidence="5 8" id="KW-0812">Transmembrane</keyword>
<keyword evidence="6 8" id="KW-1133">Transmembrane helix</keyword>
<feature type="transmembrane region" description="Helical" evidence="8">
    <location>
        <begin position="62"/>
        <end position="84"/>
    </location>
</feature>
<evidence type="ECO:0000256" key="4">
    <source>
        <dbReference type="ARBA" id="ARBA00022475"/>
    </source>
</evidence>
<proteinExistence type="inferred from homology"/>
<dbReference type="InterPro" id="IPR007208">
    <property type="entry name" value="MrpF/PhaF-like"/>
</dbReference>
<comment type="caution">
    <text evidence="9">The sequence shown here is derived from an EMBL/GenBank/DDBJ whole genome shotgun (WGS) entry which is preliminary data.</text>
</comment>
<organism evidence="9 10">
    <name type="scientific">Marinitenerispora sediminis</name>
    <dbReference type="NCBI Taxonomy" id="1931232"/>
    <lineage>
        <taxon>Bacteria</taxon>
        <taxon>Bacillati</taxon>
        <taxon>Actinomycetota</taxon>
        <taxon>Actinomycetes</taxon>
        <taxon>Streptosporangiales</taxon>
        <taxon>Nocardiopsidaceae</taxon>
        <taxon>Marinitenerispora</taxon>
    </lineage>
</organism>
<feature type="transmembrane region" description="Helical" evidence="8">
    <location>
        <begin position="36"/>
        <end position="56"/>
    </location>
</feature>
<gene>
    <name evidence="9" type="ORF">DEF24_02300</name>
</gene>
<evidence type="ECO:0000256" key="2">
    <source>
        <dbReference type="ARBA" id="ARBA00009212"/>
    </source>
</evidence>
<sequence>MTVMSFVYAATFAMLGVSVLCTLYRLVRGPSVLDRIVCLNALSVLLVSAIAVEAAVRGDTTYVGLMVTIALLGFVGTLTAARFAERRAHDRG</sequence>
<keyword evidence="10" id="KW-1185">Reference proteome</keyword>
<dbReference type="GO" id="GO:0005886">
    <property type="term" value="C:plasma membrane"/>
    <property type="evidence" value="ECO:0007669"/>
    <property type="project" value="UniProtKB-SubCell"/>
</dbReference>
<evidence type="ECO:0000256" key="3">
    <source>
        <dbReference type="ARBA" id="ARBA00022448"/>
    </source>
</evidence>
<evidence type="ECO:0000256" key="1">
    <source>
        <dbReference type="ARBA" id="ARBA00004651"/>
    </source>
</evidence>
<comment type="similarity">
    <text evidence="2">Belongs to the CPA3 antiporters (TC 2.A.63) subunit F family.</text>
</comment>
<dbReference type="Proteomes" id="UP000253318">
    <property type="component" value="Unassembled WGS sequence"/>
</dbReference>
<keyword evidence="7 8" id="KW-0472">Membrane</keyword>
<feature type="transmembrane region" description="Helical" evidence="8">
    <location>
        <begin position="6"/>
        <end position="24"/>
    </location>
</feature>
<dbReference type="AlphaFoldDB" id="A0A368TAQ2"/>
<dbReference type="Pfam" id="PF04066">
    <property type="entry name" value="MrpF_PhaF"/>
    <property type="match status" value="1"/>
</dbReference>
<dbReference type="GO" id="GO:0015385">
    <property type="term" value="F:sodium:proton antiporter activity"/>
    <property type="evidence" value="ECO:0007669"/>
    <property type="project" value="TreeGrafter"/>
</dbReference>
<dbReference type="RefSeq" id="WP_114396982.1">
    <property type="nucleotide sequence ID" value="NZ_QEIM01000023.1"/>
</dbReference>
<evidence type="ECO:0000256" key="5">
    <source>
        <dbReference type="ARBA" id="ARBA00022692"/>
    </source>
</evidence>
<comment type="subcellular location">
    <subcellularLocation>
        <location evidence="1">Cell membrane</location>
        <topology evidence="1">Multi-pass membrane protein</topology>
    </subcellularLocation>
</comment>
<evidence type="ECO:0000313" key="9">
    <source>
        <dbReference type="EMBL" id="RCV62098.1"/>
    </source>
</evidence>
<dbReference type="PANTHER" id="PTHR34702:SF1">
    <property type="entry name" value="NA(+)_H(+) ANTIPORTER SUBUNIT F"/>
    <property type="match status" value="1"/>
</dbReference>
<evidence type="ECO:0008006" key="11">
    <source>
        <dbReference type="Google" id="ProtNLM"/>
    </source>
</evidence>
<dbReference type="OrthoDB" id="3733837at2"/>
<evidence type="ECO:0000256" key="7">
    <source>
        <dbReference type="ARBA" id="ARBA00023136"/>
    </source>
</evidence>
<name>A0A368TAQ2_9ACTN</name>
<dbReference type="EMBL" id="QEIN01000010">
    <property type="protein sequence ID" value="RCV62098.1"/>
    <property type="molecule type" value="Genomic_DNA"/>
</dbReference>
<evidence type="ECO:0000256" key="8">
    <source>
        <dbReference type="SAM" id="Phobius"/>
    </source>
</evidence>
<evidence type="ECO:0000256" key="6">
    <source>
        <dbReference type="ARBA" id="ARBA00022989"/>
    </source>
</evidence>